<dbReference type="InterPro" id="IPR050791">
    <property type="entry name" value="Aldo-Keto_reductase"/>
</dbReference>
<evidence type="ECO:0000313" key="4">
    <source>
        <dbReference type="Proteomes" id="UP001199916"/>
    </source>
</evidence>
<dbReference type="EMBL" id="JAJNBZ010000008">
    <property type="protein sequence ID" value="MCE5170258.1"/>
    <property type="molecule type" value="Genomic_DNA"/>
</dbReference>
<dbReference type="SUPFAM" id="SSF51430">
    <property type="entry name" value="NAD(P)-linked oxidoreductase"/>
    <property type="match status" value="1"/>
</dbReference>
<dbReference type="Gene3D" id="3.20.20.100">
    <property type="entry name" value="NADP-dependent oxidoreductase domain"/>
    <property type="match status" value="1"/>
</dbReference>
<protein>
    <submittedName>
        <fullName evidence="3">Aldo/keto reductase</fullName>
    </submittedName>
</protein>
<accession>A0ABS8YIH3</accession>
<proteinExistence type="predicted"/>
<reference evidence="3 4" key="1">
    <citation type="submission" date="2021-11" db="EMBL/GenBank/DDBJ databases">
        <title>Draft genome sequence of Paenibacillus profundus YoMME, a new Gram-positive bacteria with exoelectrogenic properties.</title>
        <authorList>
            <person name="Hubenova Y."/>
            <person name="Hubenova E."/>
            <person name="Manasiev Y."/>
            <person name="Peykov S."/>
            <person name="Mitov M."/>
        </authorList>
    </citation>
    <scope>NUCLEOTIDE SEQUENCE [LARGE SCALE GENOMIC DNA]</scope>
    <source>
        <strain evidence="3 4">YoMME</strain>
    </source>
</reference>
<keyword evidence="1" id="KW-0560">Oxidoreductase</keyword>
<dbReference type="Proteomes" id="UP001199916">
    <property type="component" value="Unassembled WGS sequence"/>
</dbReference>
<sequence length="288" mass="31283">MQMKPLGATSLHVSALGFGGAPLSVQGRPERPQAEAAIRAALESGITFFDTADTYSLGEHDLGHNERLFLDTIPAGLGCVLATKGGLARPNGEWTYSGHPQALRAACERSLTLLQREAHPLYYLHAPDPEVPFEESFGELTRLQAEGKIEHLGLSNVSMAQCETAFRMANVAAIQNRFHFFDRRSLDVLNYCAEHHISFVAYSPNGGPGQAAKLKEHPLLQELSQQYEVSVHQIVLAWMMALSPQLIPIPGATRPESIRDSAKAAQLSLASDDLAKLNACSTSDEVQS</sequence>
<dbReference type="Pfam" id="PF00248">
    <property type="entry name" value="Aldo_ket_red"/>
    <property type="match status" value="1"/>
</dbReference>
<evidence type="ECO:0000313" key="3">
    <source>
        <dbReference type="EMBL" id="MCE5170258.1"/>
    </source>
</evidence>
<dbReference type="InterPro" id="IPR020471">
    <property type="entry name" value="AKR"/>
</dbReference>
<comment type="caution">
    <text evidence="3">The sequence shown here is derived from an EMBL/GenBank/DDBJ whole genome shotgun (WGS) entry which is preliminary data.</text>
</comment>
<keyword evidence="4" id="KW-1185">Reference proteome</keyword>
<name>A0ABS8YIH3_9BACL</name>
<organism evidence="3 4">
    <name type="scientific">Paenibacillus profundus</name>
    <dbReference type="NCBI Taxonomy" id="1173085"/>
    <lineage>
        <taxon>Bacteria</taxon>
        <taxon>Bacillati</taxon>
        <taxon>Bacillota</taxon>
        <taxon>Bacilli</taxon>
        <taxon>Bacillales</taxon>
        <taxon>Paenibacillaceae</taxon>
        <taxon>Paenibacillus</taxon>
    </lineage>
</organism>
<dbReference type="InterPro" id="IPR036812">
    <property type="entry name" value="NAD(P)_OxRdtase_dom_sf"/>
</dbReference>
<dbReference type="PANTHER" id="PTHR43625:SF40">
    <property type="entry name" value="ALDO-KETO REDUCTASE YAKC [NADP(+)]"/>
    <property type="match status" value="1"/>
</dbReference>
<dbReference type="CDD" id="cd19088">
    <property type="entry name" value="AKR_AKR13B1"/>
    <property type="match status" value="1"/>
</dbReference>
<gene>
    <name evidence="3" type="ORF">LQV63_13145</name>
</gene>
<evidence type="ECO:0000256" key="1">
    <source>
        <dbReference type="ARBA" id="ARBA00023002"/>
    </source>
</evidence>
<dbReference type="PRINTS" id="PR00069">
    <property type="entry name" value="ALDKETRDTASE"/>
</dbReference>
<feature type="domain" description="NADP-dependent oxidoreductase" evidence="2">
    <location>
        <begin position="16"/>
        <end position="280"/>
    </location>
</feature>
<evidence type="ECO:0000259" key="2">
    <source>
        <dbReference type="Pfam" id="PF00248"/>
    </source>
</evidence>
<dbReference type="PANTHER" id="PTHR43625">
    <property type="entry name" value="AFLATOXIN B1 ALDEHYDE REDUCTASE"/>
    <property type="match status" value="1"/>
</dbReference>
<dbReference type="InterPro" id="IPR023210">
    <property type="entry name" value="NADP_OxRdtase_dom"/>
</dbReference>
<dbReference type="RefSeq" id="WP_233697027.1">
    <property type="nucleotide sequence ID" value="NZ_JAJNBZ010000008.1"/>
</dbReference>